<dbReference type="EMBL" id="AP028679">
    <property type="protein sequence ID" value="BEQ16325.1"/>
    <property type="molecule type" value="Genomic_DNA"/>
</dbReference>
<dbReference type="AlphaFoldDB" id="A0AAU9EK13"/>
<name>A0AAU9EK13_9BACT</name>
<dbReference type="Proteomes" id="UP001366166">
    <property type="component" value="Chromosome"/>
</dbReference>
<evidence type="ECO:0000313" key="2">
    <source>
        <dbReference type="Proteomes" id="UP001366166"/>
    </source>
</evidence>
<evidence type="ECO:0000313" key="1">
    <source>
        <dbReference type="EMBL" id="BEQ16325.1"/>
    </source>
</evidence>
<accession>A0AAU9EK13</accession>
<gene>
    <name evidence="1" type="ORF">FAK_33910</name>
</gene>
<reference evidence="2" key="1">
    <citation type="journal article" date="2023" name="Arch. Microbiol.">
        <title>Desulfoferula mesophilus gen. nov. sp. nov., a mesophilic sulfate-reducing bacterium isolated from a brackish lake sediment.</title>
        <authorList>
            <person name="Watanabe T."/>
            <person name="Yabe T."/>
            <person name="Tsuji J.M."/>
            <person name="Fukui M."/>
        </authorList>
    </citation>
    <scope>NUCLEOTIDE SEQUENCE [LARGE SCALE GENOMIC DNA]</scope>
    <source>
        <strain evidence="2">12FAK</strain>
    </source>
</reference>
<organism evidence="1 2">
    <name type="scientific">Desulfoferula mesophila</name>
    <dbReference type="NCBI Taxonomy" id="3058419"/>
    <lineage>
        <taxon>Bacteria</taxon>
        <taxon>Pseudomonadati</taxon>
        <taxon>Thermodesulfobacteriota</taxon>
        <taxon>Desulfarculia</taxon>
        <taxon>Desulfarculales</taxon>
        <taxon>Desulfarculaceae</taxon>
        <taxon>Desulfoferula</taxon>
    </lineage>
</organism>
<protein>
    <recommendedName>
        <fullName evidence="3">CopG family transcriptional regulator</fullName>
    </recommendedName>
</protein>
<proteinExistence type="predicted"/>
<sequence length="66" mass="7520">MAKNNLAKEKEPLRVAAYLVMDAEALERARNKAARHRVPFADYLEEAVRLYGKVLDKKVSVVPRPI</sequence>
<dbReference type="KEGG" id="dmp:FAK_33910"/>
<evidence type="ECO:0008006" key="3">
    <source>
        <dbReference type="Google" id="ProtNLM"/>
    </source>
</evidence>
<keyword evidence="2" id="KW-1185">Reference proteome</keyword>
<dbReference type="RefSeq" id="WP_338601991.1">
    <property type="nucleotide sequence ID" value="NZ_AP028679.1"/>
</dbReference>